<dbReference type="Gene3D" id="1.10.260.40">
    <property type="entry name" value="lambda repressor-like DNA-binding domains"/>
    <property type="match status" value="1"/>
</dbReference>
<reference evidence="3" key="1">
    <citation type="submission" date="2015-12" db="EMBL/GenBank/DDBJ databases">
        <title>Complete genome sequences of two moderately thermophilic Paenibacillus species.</title>
        <authorList>
            <person name="Butler R.III."/>
            <person name="Wang J."/>
            <person name="Stark B.C."/>
            <person name="Pombert J.-F."/>
        </authorList>
    </citation>
    <scope>NUCLEOTIDE SEQUENCE [LARGE SCALE GENOMIC DNA]</scope>
    <source>
        <strain evidence="3">32O-Y</strain>
    </source>
</reference>
<evidence type="ECO:0000313" key="2">
    <source>
        <dbReference type="EMBL" id="ALS24269.1"/>
    </source>
</evidence>
<evidence type="ECO:0000313" key="3">
    <source>
        <dbReference type="Proteomes" id="UP000061660"/>
    </source>
</evidence>
<dbReference type="PATRIC" id="fig|162209.4.peg.4200"/>
<dbReference type="STRING" id="162209.IJ22_39570"/>
<dbReference type="AlphaFoldDB" id="A0A0U2W9Z4"/>
<dbReference type="OrthoDB" id="9808239at2"/>
<dbReference type="PANTHER" id="PTHR46558:SF6">
    <property type="entry name" value="TRANSCRIPTIONAL REGULATOR, PBSX FAMILY"/>
    <property type="match status" value="1"/>
</dbReference>
<dbReference type="EMBL" id="CP013652">
    <property type="protein sequence ID" value="ALS24269.1"/>
    <property type="molecule type" value="Genomic_DNA"/>
</dbReference>
<reference evidence="2 3" key="2">
    <citation type="journal article" date="2016" name="Genome Announc.">
        <title>Complete Genome Sequences of Two Interactive Moderate Thermophiles, Paenibacillus napthalenovorans 32O-Y and Paenibacillus sp. 32O-W.</title>
        <authorList>
            <person name="Butler R.R.III."/>
            <person name="Wang J."/>
            <person name="Stark B.C."/>
            <person name="Pombert J.F."/>
        </authorList>
    </citation>
    <scope>NUCLEOTIDE SEQUENCE [LARGE SCALE GENOMIC DNA]</scope>
    <source>
        <strain evidence="2 3">32O-Y</strain>
    </source>
</reference>
<dbReference type="PANTHER" id="PTHR46558">
    <property type="entry name" value="TRACRIPTIONAL REGULATORY PROTEIN-RELATED-RELATED"/>
    <property type="match status" value="1"/>
</dbReference>
<dbReference type="InterPro" id="IPR010982">
    <property type="entry name" value="Lambda_DNA-bd_dom_sf"/>
</dbReference>
<proteinExistence type="predicted"/>
<dbReference type="CDD" id="cd00093">
    <property type="entry name" value="HTH_XRE"/>
    <property type="match status" value="1"/>
</dbReference>
<dbReference type="Pfam" id="PF01381">
    <property type="entry name" value="HTH_3"/>
    <property type="match status" value="1"/>
</dbReference>
<name>A0A0U2W9Z4_9BACL</name>
<keyword evidence="3" id="KW-1185">Reference proteome</keyword>
<protein>
    <submittedName>
        <fullName evidence="2">Xre family transcriptional regulator</fullName>
    </submittedName>
</protein>
<dbReference type="PROSITE" id="PS50943">
    <property type="entry name" value="HTH_CROC1"/>
    <property type="match status" value="1"/>
</dbReference>
<dbReference type="RefSeq" id="WP_054820347.1">
    <property type="nucleotide sequence ID" value="NZ_BJCS01000012.1"/>
</dbReference>
<gene>
    <name evidence="2" type="ORF">IJ22_39570</name>
</gene>
<keyword evidence="1" id="KW-0238">DNA-binding</keyword>
<dbReference type="InterPro" id="IPR001387">
    <property type="entry name" value="Cro/C1-type_HTH"/>
</dbReference>
<dbReference type="SMART" id="SM00530">
    <property type="entry name" value="HTH_XRE"/>
    <property type="match status" value="1"/>
</dbReference>
<evidence type="ECO:0000256" key="1">
    <source>
        <dbReference type="ARBA" id="ARBA00023125"/>
    </source>
</evidence>
<dbReference type="GO" id="GO:0003677">
    <property type="term" value="F:DNA binding"/>
    <property type="evidence" value="ECO:0007669"/>
    <property type="project" value="UniProtKB-KW"/>
</dbReference>
<dbReference type="SUPFAM" id="SSF47413">
    <property type="entry name" value="lambda repressor-like DNA-binding domains"/>
    <property type="match status" value="1"/>
</dbReference>
<organism evidence="2 3">
    <name type="scientific">Paenibacillus naphthalenovorans</name>
    <dbReference type="NCBI Taxonomy" id="162209"/>
    <lineage>
        <taxon>Bacteria</taxon>
        <taxon>Bacillati</taxon>
        <taxon>Bacillota</taxon>
        <taxon>Bacilli</taxon>
        <taxon>Bacillales</taxon>
        <taxon>Paenibacillaceae</taxon>
        <taxon>Paenibacillus</taxon>
    </lineage>
</organism>
<dbReference type="KEGG" id="pnp:IJ22_39570"/>
<dbReference type="Proteomes" id="UP000061660">
    <property type="component" value="Chromosome"/>
</dbReference>
<sequence>MLRTRVKELRARFDWSQEDLGRKVGATRQTIGMIEKGDYAPSVVLALKIAAAFGMPVEEVFYLEDNVVNEQKGRDHQ</sequence>
<accession>A0A0U2W9Z4</accession>